<comment type="subcellular location">
    <subcellularLocation>
        <location evidence="9 10">Cytoplasm</location>
    </subcellularLocation>
</comment>
<evidence type="ECO:0000256" key="6">
    <source>
        <dbReference type="ARBA" id="ARBA00023239"/>
    </source>
</evidence>
<name>A0A7T3EVA2_NEICI</name>
<keyword evidence="12" id="KW-1185">Reference proteome</keyword>
<dbReference type="GO" id="GO:0004325">
    <property type="term" value="F:ferrochelatase activity"/>
    <property type="evidence" value="ECO:0007669"/>
    <property type="project" value="UniProtKB-UniRule"/>
</dbReference>
<comment type="pathway">
    <text evidence="9 10">Porphyrin-containing compound metabolism; protoheme biosynthesis; protoheme from protoporphyrin-IX: step 1/1.</text>
</comment>
<dbReference type="EMBL" id="CP065726">
    <property type="protein sequence ID" value="QPT37626.1"/>
    <property type="molecule type" value="Genomic_DNA"/>
</dbReference>
<evidence type="ECO:0000313" key="11">
    <source>
        <dbReference type="EMBL" id="QPT37626.1"/>
    </source>
</evidence>
<dbReference type="EC" id="4.98.1.1" evidence="9 10"/>
<feature type="binding site" evidence="9">
    <location>
        <position position="206"/>
    </location>
    <ligand>
        <name>Fe(2+)</name>
        <dbReference type="ChEBI" id="CHEBI:29033"/>
    </ligand>
</feature>
<dbReference type="NCBIfam" id="TIGR00109">
    <property type="entry name" value="hemH"/>
    <property type="match status" value="1"/>
</dbReference>
<keyword evidence="6 9" id="KW-0456">Lyase</keyword>
<feature type="binding site" evidence="9">
    <location>
        <position position="287"/>
    </location>
    <ligand>
        <name>Fe(2+)</name>
        <dbReference type="ChEBI" id="CHEBI:29033"/>
    </ligand>
</feature>
<keyword evidence="4 9" id="KW-0408">Iron</keyword>
<keyword evidence="2 9" id="KW-0963">Cytoplasm</keyword>
<evidence type="ECO:0000256" key="3">
    <source>
        <dbReference type="ARBA" id="ARBA00022723"/>
    </source>
</evidence>
<evidence type="ECO:0000256" key="8">
    <source>
        <dbReference type="ARBA" id="ARBA00024536"/>
    </source>
</evidence>
<keyword evidence="5 9" id="KW-0350">Heme biosynthesis</keyword>
<evidence type="ECO:0000256" key="9">
    <source>
        <dbReference type="HAMAP-Rule" id="MF_00323"/>
    </source>
</evidence>
<dbReference type="AlphaFoldDB" id="A0A7T3EVA2"/>
<dbReference type="GO" id="GO:0046872">
    <property type="term" value="F:metal ion binding"/>
    <property type="evidence" value="ECO:0007669"/>
    <property type="project" value="UniProtKB-KW"/>
</dbReference>
<protein>
    <recommendedName>
        <fullName evidence="9 10">Ferrochelatase</fullName>
        <ecNumber evidence="9 10">4.98.1.1</ecNumber>
    </recommendedName>
    <alternativeName>
        <fullName evidence="9">Heme synthase</fullName>
    </alternativeName>
    <alternativeName>
        <fullName evidence="9">Protoheme ferro-lyase</fullName>
    </alternativeName>
</protein>
<dbReference type="CDD" id="cd03411">
    <property type="entry name" value="Ferrochelatase_N"/>
    <property type="match status" value="1"/>
</dbReference>
<dbReference type="Pfam" id="PF00762">
    <property type="entry name" value="Ferrochelatase"/>
    <property type="match status" value="1"/>
</dbReference>
<proteinExistence type="inferred from homology"/>
<comment type="similarity">
    <text evidence="1 9 10">Belongs to the ferrochelatase family.</text>
</comment>
<dbReference type="CDD" id="cd00419">
    <property type="entry name" value="Ferrochelatase_C"/>
    <property type="match status" value="1"/>
</dbReference>
<dbReference type="FunFam" id="3.40.50.1400:FF:000002">
    <property type="entry name" value="Ferrochelatase"/>
    <property type="match status" value="1"/>
</dbReference>
<dbReference type="GO" id="GO:0006783">
    <property type="term" value="P:heme biosynthetic process"/>
    <property type="evidence" value="ECO:0007669"/>
    <property type="project" value="UniProtKB-UniRule"/>
</dbReference>
<keyword evidence="7 9" id="KW-0627">Porphyrin biosynthesis</keyword>
<dbReference type="PANTHER" id="PTHR11108">
    <property type="entry name" value="FERROCHELATASE"/>
    <property type="match status" value="1"/>
</dbReference>
<dbReference type="InterPro" id="IPR019772">
    <property type="entry name" value="Ferrochelatase_AS"/>
</dbReference>
<dbReference type="InterPro" id="IPR033644">
    <property type="entry name" value="Ferrochelatase_C"/>
</dbReference>
<dbReference type="Proteomes" id="UP000594865">
    <property type="component" value="Chromosome"/>
</dbReference>
<dbReference type="HAMAP" id="MF_00323">
    <property type="entry name" value="Ferrochelatase"/>
    <property type="match status" value="1"/>
</dbReference>
<evidence type="ECO:0000256" key="4">
    <source>
        <dbReference type="ARBA" id="ARBA00023004"/>
    </source>
</evidence>
<dbReference type="PANTHER" id="PTHR11108:SF1">
    <property type="entry name" value="FERROCHELATASE, MITOCHONDRIAL"/>
    <property type="match status" value="1"/>
</dbReference>
<evidence type="ECO:0000256" key="10">
    <source>
        <dbReference type="RuleBase" id="RU000607"/>
    </source>
</evidence>
<dbReference type="Gene3D" id="3.40.50.1400">
    <property type="match status" value="2"/>
</dbReference>
<evidence type="ECO:0000256" key="2">
    <source>
        <dbReference type="ARBA" id="ARBA00022490"/>
    </source>
</evidence>
<evidence type="ECO:0000256" key="1">
    <source>
        <dbReference type="ARBA" id="ARBA00007718"/>
    </source>
</evidence>
<organism evidence="11 12">
    <name type="scientific">Neisseria cinerea</name>
    <dbReference type="NCBI Taxonomy" id="483"/>
    <lineage>
        <taxon>Bacteria</taxon>
        <taxon>Pseudomonadati</taxon>
        <taxon>Pseudomonadota</taxon>
        <taxon>Betaproteobacteria</taxon>
        <taxon>Neisseriales</taxon>
        <taxon>Neisseriaceae</taxon>
        <taxon>Neisseria</taxon>
    </lineage>
</organism>
<evidence type="ECO:0000256" key="5">
    <source>
        <dbReference type="ARBA" id="ARBA00023133"/>
    </source>
</evidence>
<evidence type="ECO:0000313" key="12">
    <source>
        <dbReference type="Proteomes" id="UP000594865"/>
    </source>
</evidence>
<sequence length="336" mass="38033">MPRFLPEPSLPYTDQNRTAVLLLNLGTPDAPTAQAVKPYLRDFLSDQRVVELPKLLWQPILRGLILTLRPKKSAHAYEKIWFKEGSPLEVYTERQAAALAEQMPGLIVRHAMTYGNPSVADVLSELKSQGVGRLLIIPLYPQYAASSSGAAVDKVCEQLLLQRNQMSIRTVSRFYDDTGYIDAMKNHILRYWAEYGRSKKLMLSFHGIPQKHFNLGDPYPDECRHTAKLLAQALNLTEDEYVVSFQSQFGRAKWITPSTQDLFNKLPKQGVTELDVFCPGFLADCLETMEEIALMGREQFYEAGGKNYHYIPCLNDNPDWIGALAGLAKENLSGWY</sequence>
<dbReference type="RefSeq" id="WP_108043243.1">
    <property type="nucleotide sequence ID" value="NZ_CP065726.1"/>
</dbReference>
<evidence type="ECO:0000256" key="7">
    <source>
        <dbReference type="ARBA" id="ARBA00023244"/>
    </source>
</evidence>
<dbReference type="InterPro" id="IPR033659">
    <property type="entry name" value="Ferrochelatase_N"/>
</dbReference>
<dbReference type="GO" id="GO:0005737">
    <property type="term" value="C:cytoplasm"/>
    <property type="evidence" value="ECO:0007669"/>
    <property type="project" value="UniProtKB-SubCell"/>
</dbReference>
<dbReference type="PROSITE" id="PS00534">
    <property type="entry name" value="FERROCHELATASE"/>
    <property type="match status" value="1"/>
</dbReference>
<dbReference type="UniPathway" id="UPA00252">
    <property type="reaction ID" value="UER00325"/>
</dbReference>
<dbReference type="GeneID" id="84020729"/>
<comment type="catalytic activity">
    <reaction evidence="8">
        <text>Fe-coproporphyrin III + 2 H(+) = coproporphyrin III + Fe(2+)</text>
        <dbReference type="Rhea" id="RHEA:49572"/>
        <dbReference type="ChEBI" id="CHEBI:15378"/>
        <dbReference type="ChEBI" id="CHEBI:29033"/>
        <dbReference type="ChEBI" id="CHEBI:68438"/>
        <dbReference type="ChEBI" id="CHEBI:131725"/>
        <dbReference type="EC" id="4.99.1.9"/>
    </reaction>
    <physiologicalReaction direction="right-to-left" evidence="8">
        <dbReference type="Rhea" id="RHEA:49574"/>
    </physiologicalReaction>
</comment>
<reference evidence="11 12" key="1">
    <citation type="submission" date="2020-12" db="EMBL/GenBank/DDBJ databases">
        <title>FDA dAtabase for Regulatory Grade micrObial Sequences (FDA-ARGOS): Supporting development and validation of Infectious Disease Dx tests.</title>
        <authorList>
            <person name="Sproer C."/>
            <person name="Gronow S."/>
            <person name="Severitt S."/>
            <person name="Schroder I."/>
            <person name="Tallon L."/>
            <person name="Sadzewicz L."/>
            <person name="Zhao X."/>
            <person name="Boylan J."/>
            <person name="Ott S."/>
            <person name="Bowen H."/>
            <person name="Vavikolanu K."/>
            <person name="Mehta A."/>
            <person name="Aluvathingal J."/>
            <person name="Nadendla S."/>
            <person name="Lowell S."/>
            <person name="Myers T."/>
            <person name="Yan Y."/>
            <person name="Sichtig H."/>
        </authorList>
    </citation>
    <scope>NUCLEOTIDE SEQUENCE [LARGE SCALE GENOMIC DNA]</scope>
    <source>
        <strain evidence="11 12">FDAARGOS_871</strain>
    </source>
</reference>
<comment type="catalytic activity">
    <reaction evidence="9 10">
        <text>heme b + 2 H(+) = protoporphyrin IX + Fe(2+)</text>
        <dbReference type="Rhea" id="RHEA:22584"/>
        <dbReference type="ChEBI" id="CHEBI:15378"/>
        <dbReference type="ChEBI" id="CHEBI:29033"/>
        <dbReference type="ChEBI" id="CHEBI:57306"/>
        <dbReference type="ChEBI" id="CHEBI:60344"/>
        <dbReference type="EC" id="4.98.1.1"/>
    </reaction>
</comment>
<dbReference type="SUPFAM" id="SSF53800">
    <property type="entry name" value="Chelatase"/>
    <property type="match status" value="1"/>
</dbReference>
<comment type="function">
    <text evidence="9 10">Catalyzes the ferrous insertion into protoporphyrin IX.</text>
</comment>
<accession>A0A7T3EVA2</accession>
<dbReference type="InterPro" id="IPR001015">
    <property type="entry name" value="Ferrochelatase"/>
</dbReference>
<keyword evidence="3 9" id="KW-0479">Metal-binding</keyword>
<gene>
    <name evidence="9" type="primary">hemH</name>
    <name evidence="11" type="ORF">I6G28_06780</name>
</gene>